<keyword evidence="1" id="KW-0067">ATP-binding</keyword>
<proteinExistence type="predicted"/>
<reference evidence="1" key="1">
    <citation type="submission" date="2020-07" db="EMBL/GenBank/DDBJ databases">
        <title>Multicomponent nature underlies the extraordinary mechanical properties of spider dragline silk.</title>
        <authorList>
            <person name="Kono N."/>
            <person name="Nakamura H."/>
            <person name="Mori M."/>
            <person name="Yoshida Y."/>
            <person name="Ohtoshi R."/>
            <person name="Malay A.D."/>
            <person name="Moran D.A.P."/>
            <person name="Tomita M."/>
            <person name="Numata K."/>
            <person name="Arakawa K."/>
        </authorList>
    </citation>
    <scope>NUCLEOTIDE SEQUENCE</scope>
</reference>
<accession>A0A8X6GLC3</accession>
<evidence type="ECO:0000313" key="1">
    <source>
        <dbReference type="EMBL" id="GFQ69324.1"/>
    </source>
</evidence>
<evidence type="ECO:0000313" key="2">
    <source>
        <dbReference type="Proteomes" id="UP000887116"/>
    </source>
</evidence>
<dbReference type="AlphaFoldDB" id="A0A8X6GLC3"/>
<comment type="caution">
    <text evidence="1">The sequence shown here is derived from an EMBL/GenBank/DDBJ whole genome shotgun (WGS) entry which is preliminary data.</text>
</comment>
<name>A0A8X6GLC3_TRICU</name>
<keyword evidence="1" id="KW-0378">Hydrolase</keyword>
<keyword evidence="2" id="KW-1185">Reference proteome</keyword>
<keyword evidence="1" id="KW-0347">Helicase</keyword>
<organism evidence="1 2">
    <name type="scientific">Trichonephila clavata</name>
    <name type="common">Joro spider</name>
    <name type="synonym">Nephila clavata</name>
    <dbReference type="NCBI Taxonomy" id="2740835"/>
    <lineage>
        <taxon>Eukaryota</taxon>
        <taxon>Metazoa</taxon>
        <taxon>Ecdysozoa</taxon>
        <taxon>Arthropoda</taxon>
        <taxon>Chelicerata</taxon>
        <taxon>Arachnida</taxon>
        <taxon>Araneae</taxon>
        <taxon>Araneomorphae</taxon>
        <taxon>Entelegynae</taxon>
        <taxon>Araneoidea</taxon>
        <taxon>Nephilidae</taxon>
        <taxon>Trichonephila</taxon>
    </lineage>
</organism>
<gene>
    <name evidence="1" type="primary">EVAR_103570_1</name>
    <name evidence="1" type="ORF">TNCT_695961</name>
</gene>
<dbReference type="OrthoDB" id="6512704at2759"/>
<dbReference type="EMBL" id="BMAO01030646">
    <property type="protein sequence ID" value="GFQ69324.1"/>
    <property type="molecule type" value="Genomic_DNA"/>
</dbReference>
<dbReference type="Proteomes" id="UP000887116">
    <property type="component" value="Unassembled WGS sequence"/>
</dbReference>
<protein>
    <submittedName>
        <fullName evidence="1">ATP-dependent DNA helicase</fullName>
    </submittedName>
</protein>
<dbReference type="GO" id="GO:0004386">
    <property type="term" value="F:helicase activity"/>
    <property type="evidence" value="ECO:0007669"/>
    <property type="project" value="UniProtKB-KW"/>
</dbReference>
<sequence>MEITLIESRFCTVKEAEARRPKGIGLFNTNNSVNEYNNKILNAYVDRIPSTAKDKYIGCTSKEQEIFVRQKFHKMSFIDTNGLPN</sequence>
<keyword evidence="1" id="KW-0547">Nucleotide-binding</keyword>